<accession>A0A1H4DMJ9</accession>
<evidence type="ECO:0000313" key="1">
    <source>
        <dbReference type="EMBL" id="SEA73985.1"/>
    </source>
</evidence>
<dbReference type="Proteomes" id="UP000198951">
    <property type="component" value="Unassembled WGS sequence"/>
</dbReference>
<gene>
    <name evidence="1" type="ORF">SAMN05443667_1087</name>
</gene>
<keyword evidence="2" id="KW-1185">Reference proteome</keyword>
<organism evidence="1 2">
    <name type="scientific">Flavobacterium gillisiae</name>
    <dbReference type="NCBI Taxonomy" id="150146"/>
    <lineage>
        <taxon>Bacteria</taxon>
        <taxon>Pseudomonadati</taxon>
        <taxon>Bacteroidota</taxon>
        <taxon>Flavobacteriia</taxon>
        <taxon>Flavobacteriales</taxon>
        <taxon>Flavobacteriaceae</taxon>
        <taxon>Flavobacterium</taxon>
    </lineage>
</organism>
<proteinExistence type="predicted"/>
<protein>
    <submittedName>
        <fullName evidence="1">Uncharacterized protein</fullName>
    </submittedName>
</protein>
<name>A0A1H4DMJ9_9FLAO</name>
<evidence type="ECO:0000313" key="2">
    <source>
        <dbReference type="Proteomes" id="UP000198951"/>
    </source>
</evidence>
<dbReference type="STRING" id="150146.SAMN05443667_1087"/>
<dbReference type="AlphaFoldDB" id="A0A1H4DMJ9"/>
<sequence>MQRHHLSLFTVNFEKKIKMETQKLSFKDRYNQKIKEYLEAEELIELASSQLLIVCALNKKNSINEGHISNEMESPKSSKSSCAFKINLFLFKLTIERRSI</sequence>
<dbReference type="EMBL" id="FNRD01000008">
    <property type="protein sequence ID" value="SEA73985.1"/>
    <property type="molecule type" value="Genomic_DNA"/>
</dbReference>
<reference evidence="2" key="1">
    <citation type="submission" date="2016-10" db="EMBL/GenBank/DDBJ databases">
        <authorList>
            <person name="Varghese N."/>
            <person name="Submissions S."/>
        </authorList>
    </citation>
    <scope>NUCLEOTIDE SEQUENCE [LARGE SCALE GENOMIC DNA]</scope>
    <source>
        <strain evidence="2">DSM 22376</strain>
    </source>
</reference>